<dbReference type="OrthoDB" id="6178054at2"/>
<accession>A0A4P7XHM8</accession>
<sequence>MSARVLWFSFILLLSLALGACSESSSSSSPPNSFPPPDDDFTEGSSGDAGNTCSNLAANELCVTVEVPRSVAGDDATATRRNLFVIRPTSVEAVRVSGGVSSESLAVARRRDNSGSLVLTLEDYESIPLDADLVIVATLGDGTVIRGPLSDVDQDVKLNPFSEYLVAKVLDGEQLSAEDIEDINTCGNLCLRRLIWPTLADTVQDFEITIPSDSTIAEAVALLSRRVDFTGYVSSMVDTMKVDTATSGPNENSAATFNTVYFGLELNRAQHGTAPTGQWGTRRSITGEVEGNNATVDIYPTLSLATFREFGLEVNSIAGEFPYHRETQLYPEPDNYQPPLWEPNSHAIAPGFVLAQSNFLRGGRSPLQEVTQEATKIWGWASNPYFYEGVQTGETGSRGLLAGYFHAGKAIELEVEDGKFNRLETLEDLNIGSLEVDLQQISSTDQQEPLDLTAVDGTYSAVSFSVRLGNDTTPVEALVQMQNLESASASANAELTPAADTTYSGGWSIKRESAGGAVQGPAQETATYSVSLENEPDQFYANGALQEDAYYGRIKAQQRPGRSGLGAAVENGDLLAYTFQGPNYGQGINIVAKQEVGVDVSGEYTLQGVALGMTAASNRLEQLNGAVLSIAGGTGATSLTSAPVQVIQNLSEQGIISDPRRALESVLTGTTSAADGRFEITLGTAGAETVLQGYTIEGGDVLVMTLKGPDRVGLVLGFRE</sequence>
<evidence type="ECO:0000313" key="4">
    <source>
        <dbReference type="Proteomes" id="UP000298049"/>
    </source>
</evidence>
<keyword evidence="2" id="KW-0732">Signal</keyword>
<feature type="chain" id="PRO_5020437248" evidence="2">
    <location>
        <begin position="21"/>
        <end position="720"/>
    </location>
</feature>
<dbReference type="KEGG" id="hmi:soil367_11735"/>
<evidence type="ECO:0000256" key="2">
    <source>
        <dbReference type="SAM" id="SignalP"/>
    </source>
</evidence>
<feature type="region of interest" description="Disordered" evidence="1">
    <location>
        <begin position="25"/>
        <end position="49"/>
    </location>
</feature>
<organism evidence="3 4">
    <name type="scientific">Hydrocarboniclastica marina</name>
    <dbReference type="NCBI Taxonomy" id="2259620"/>
    <lineage>
        <taxon>Bacteria</taxon>
        <taxon>Pseudomonadati</taxon>
        <taxon>Pseudomonadota</taxon>
        <taxon>Gammaproteobacteria</taxon>
        <taxon>Alteromonadales</taxon>
        <taxon>Alteromonadaceae</taxon>
        <taxon>Hydrocarboniclastica</taxon>
    </lineage>
</organism>
<evidence type="ECO:0000313" key="3">
    <source>
        <dbReference type="EMBL" id="QCF26549.1"/>
    </source>
</evidence>
<dbReference type="EMBL" id="CP031093">
    <property type="protein sequence ID" value="QCF26549.1"/>
    <property type="molecule type" value="Genomic_DNA"/>
</dbReference>
<reference evidence="3 4" key="1">
    <citation type="submission" date="2018-07" db="EMBL/GenBank/DDBJ databases">
        <title>Marsedoiliclastica nanhaica gen. nov. sp. nov., a novel marine hydrocarbonoclastic bacterium isolated from an in-situ enriched hydrocarbon-degrading consortium in deep-sea sediment.</title>
        <authorList>
            <person name="Dong C."/>
            <person name="Ma T."/>
            <person name="Liu R."/>
            <person name="Shao Z."/>
        </authorList>
    </citation>
    <scope>NUCLEOTIDE SEQUENCE [LARGE SCALE GENOMIC DNA]</scope>
    <source>
        <strain evidence="4">soil36-7</strain>
    </source>
</reference>
<gene>
    <name evidence="3" type="ORF">soil367_11735</name>
</gene>
<proteinExistence type="predicted"/>
<dbReference type="Proteomes" id="UP000298049">
    <property type="component" value="Chromosome"/>
</dbReference>
<name>A0A4P7XHM8_9ALTE</name>
<evidence type="ECO:0000256" key="1">
    <source>
        <dbReference type="SAM" id="MobiDB-lite"/>
    </source>
</evidence>
<dbReference type="AlphaFoldDB" id="A0A4P7XHM8"/>
<dbReference type="PROSITE" id="PS51257">
    <property type="entry name" value="PROKAR_LIPOPROTEIN"/>
    <property type="match status" value="1"/>
</dbReference>
<feature type="signal peptide" evidence="2">
    <location>
        <begin position="1"/>
        <end position="20"/>
    </location>
</feature>
<keyword evidence="4" id="KW-1185">Reference proteome</keyword>
<protein>
    <submittedName>
        <fullName evidence="3">Uncharacterized protein</fullName>
    </submittedName>
</protein>
<dbReference type="RefSeq" id="WP_136549258.1">
    <property type="nucleotide sequence ID" value="NZ_CP031093.1"/>
</dbReference>